<evidence type="ECO:0000313" key="4">
    <source>
        <dbReference type="Proteomes" id="UP000636888"/>
    </source>
</evidence>
<dbReference type="RefSeq" id="WP_199385211.1">
    <property type="nucleotide sequence ID" value="NZ_JAEMHM010000013.1"/>
</dbReference>
<accession>A0A8J7ISK7</accession>
<dbReference type="Proteomes" id="UP000636888">
    <property type="component" value="Unassembled WGS sequence"/>
</dbReference>
<evidence type="ECO:0000313" key="3">
    <source>
        <dbReference type="EMBL" id="MBJ6726304.1"/>
    </source>
</evidence>
<organism evidence="3 4">
    <name type="scientific">Geomesophilobacter sediminis</name>
    <dbReference type="NCBI Taxonomy" id="2798584"/>
    <lineage>
        <taxon>Bacteria</taxon>
        <taxon>Pseudomonadati</taxon>
        <taxon>Thermodesulfobacteriota</taxon>
        <taxon>Desulfuromonadia</taxon>
        <taxon>Geobacterales</taxon>
        <taxon>Geobacteraceae</taxon>
        <taxon>Geomesophilobacter</taxon>
    </lineage>
</organism>
<sequence length="77" mass="8085">MKTKSAYLQALALLLGPATNAFAAGSRTDNSGIFVWVFLGFCAIIVVAQLIPAIMVLLGIAKGVASPKEEVHEKAIK</sequence>
<keyword evidence="2" id="KW-0732">Signal</keyword>
<reference evidence="3" key="1">
    <citation type="submission" date="2020-12" db="EMBL/GenBank/DDBJ databases">
        <title>Geomonas sp. Red875, isolated from river sediment.</title>
        <authorList>
            <person name="Xu Z."/>
            <person name="Zhang Z."/>
            <person name="Masuda Y."/>
            <person name="Itoh H."/>
            <person name="Senoo K."/>
        </authorList>
    </citation>
    <scope>NUCLEOTIDE SEQUENCE</scope>
    <source>
        <strain evidence="3">Red875</strain>
    </source>
</reference>
<keyword evidence="1" id="KW-0812">Transmembrane</keyword>
<feature type="chain" id="PRO_5035329674" evidence="2">
    <location>
        <begin position="24"/>
        <end position="77"/>
    </location>
</feature>
<name>A0A8J7ISK7_9BACT</name>
<keyword evidence="1" id="KW-1133">Transmembrane helix</keyword>
<feature type="transmembrane region" description="Helical" evidence="1">
    <location>
        <begin position="33"/>
        <end position="58"/>
    </location>
</feature>
<evidence type="ECO:0000256" key="1">
    <source>
        <dbReference type="SAM" id="Phobius"/>
    </source>
</evidence>
<feature type="signal peptide" evidence="2">
    <location>
        <begin position="1"/>
        <end position="23"/>
    </location>
</feature>
<keyword evidence="1" id="KW-0472">Membrane</keyword>
<dbReference type="EMBL" id="JAEMHM010000013">
    <property type="protein sequence ID" value="MBJ6726304.1"/>
    <property type="molecule type" value="Genomic_DNA"/>
</dbReference>
<protein>
    <submittedName>
        <fullName evidence="3">Uncharacterized protein</fullName>
    </submittedName>
</protein>
<proteinExistence type="predicted"/>
<keyword evidence="4" id="KW-1185">Reference proteome</keyword>
<evidence type="ECO:0000256" key="2">
    <source>
        <dbReference type="SAM" id="SignalP"/>
    </source>
</evidence>
<gene>
    <name evidence="3" type="ORF">JFN93_16440</name>
</gene>
<comment type="caution">
    <text evidence="3">The sequence shown here is derived from an EMBL/GenBank/DDBJ whole genome shotgun (WGS) entry which is preliminary data.</text>
</comment>
<dbReference type="AlphaFoldDB" id="A0A8J7ISK7"/>